<keyword evidence="4 6" id="KW-1133">Transmembrane helix</keyword>
<dbReference type="STRING" id="1121919.SAMN02745975_00633"/>
<keyword evidence="3 6" id="KW-0812">Transmembrane</keyword>
<dbReference type="OrthoDB" id="1953181at2"/>
<feature type="transmembrane region" description="Helical" evidence="6">
    <location>
        <begin position="20"/>
        <end position="43"/>
    </location>
</feature>
<dbReference type="Pfam" id="PF04347">
    <property type="entry name" value="FliO"/>
    <property type="match status" value="1"/>
</dbReference>
<dbReference type="GO" id="GO:0044781">
    <property type="term" value="P:bacterial-type flagellum organization"/>
    <property type="evidence" value="ECO:0007669"/>
    <property type="project" value="InterPro"/>
</dbReference>
<comment type="subcellular location">
    <subcellularLocation>
        <location evidence="1">Cell membrane</location>
    </subcellularLocation>
</comment>
<keyword evidence="7" id="KW-0969">Cilium</keyword>
<evidence type="ECO:0000256" key="3">
    <source>
        <dbReference type="ARBA" id="ARBA00022692"/>
    </source>
</evidence>
<proteinExistence type="predicted"/>
<dbReference type="GO" id="GO:0016020">
    <property type="term" value="C:membrane"/>
    <property type="evidence" value="ECO:0007669"/>
    <property type="project" value="InterPro"/>
</dbReference>
<sequence length="174" mass="19862">MILSYLVPAATMMQEGTGNTAFLFIKLISYSFIFLIILAAAYLTTRYVGKKSATVIGGRNIQIIEKVVLGLDKSLFIVKVGNHYYLLAAGKQNIELLTEVSKEEIKLSQREAQGTNIFPNFDSYLKKFAKKQPEDFQDHEILPYNAQDNLQKIFSEFKMRNQDANMFSDKDEQE</sequence>
<dbReference type="Proteomes" id="UP000184536">
    <property type="component" value="Unassembled WGS sequence"/>
</dbReference>
<name>A0A1M6E3R5_9FIRM</name>
<keyword evidence="5 6" id="KW-0472">Membrane</keyword>
<evidence type="ECO:0000256" key="1">
    <source>
        <dbReference type="ARBA" id="ARBA00004236"/>
    </source>
</evidence>
<evidence type="ECO:0000256" key="2">
    <source>
        <dbReference type="ARBA" id="ARBA00022475"/>
    </source>
</evidence>
<dbReference type="InterPro" id="IPR022781">
    <property type="entry name" value="Flagellar_biosynth_FliO"/>
</dbReference>
<dbReference type="RefSeq" id="WP_110939918.1">
    <property type="nucleotide sequence ID" value="NZ_FQZV01000007.1"/>
</dbReference>
<evidence type="ECO:0000256" key="6">
    <source>
        <dbReference type="SAM" id="Phobius"/>
    </source>
</evidence>
<accession>A0A1M6E3R5</accession>
<keyword evidence="7" id="KW-0282">Flagellum</keyword>
<gene>
    <name evidence="7" type="ORF">SAMN02745975_00633</name>
</gene>
<keyword evidence="7" id="KW-0966">Cell projection</keyword>
<evidence type="ECO:0000256" key="4">
    <source>
        <dbReference type="ARBA" id="ARBA00022989"/>
    </source>
</evidence>
<dbReference type="EMBL" id="FQZV01000007">
    <property type="protein sequence ID" value="SHI80020.1"/>
    <property type="molecule type" value="Genomic_DNA"/>
</dbReference>
<reference evidence="8" key="1">
    <citation type="submission" date="2016-11" db="EMBL/GenBank/DDBJ databases">
        <authorList>
            <person name="Varghese N."/>
            <person name="Submissions S."/>
        </authorList>
    </citation>
    <scope>NUCLEOTIDE SEQUENCE [LARGE SCALE GENOMIC DNA]</scope>
    <source>
        <strain evidence="8">DSM 17957</strain>
    </source>
</reference>
<protein>
    <submittedName>
        <fullName evidence="7">Flagellar biosynthetic protein FliO</fullName>
    </submittedName>
</protein>
<organism evidence="7 8">
    <name type="scientific">Geosporobacter subterraneus DSM 17957</name>
    <dbReference type="NCBI Taxonomy" id="1121919"/>
    <lineage>
        <taxon>Bacteria</taxon>
        <taxon>Bacillati</taxon>
        <taxon>Bacillota</taxon>
        <taxon>Clostridia</taxon>
        <taxon>Peptostreptococcales</taxon>
        <taxon>Thermotaleaceae</taxon>
        <taxon>Geosporobacter</taxon>
    </lineage>
</organism>
<evidence type="ECO:0000313" key="7">
    <source>
        <dbReference type="EMBL" id="SHI80020.1"/>
    </source>
</evidence>
<dbReference type="AlphaFoldDB" id="A0A1M6E3R5"/>
<evidence type="ECO:0000313" key="8">
    <source>
        <dbReference type="Proteomes" id="UP000184536"/>
    </source>
</evidence>
<keyword evidence="8" id="KW-1185">Reference proteome</keyword>
<evidence type="ECO:0000256" key="5">
    <source>
        <dbReference type="ARBA" id="ARBA00023136"/>
    </source>
</evidence>
<keyword evidence="2" id="KW-1003">Cell membrane</keyword>